<gene>
    <name evidence="1" type="ORF">SAMN05421736_101699</name>
</gene>
<name>A0A1H3I4C3_9BACI</name>
<keyword evidence="2" id="KW-1185">Reference proteome</keyword>
<protein>
    <submittedName>
        <fullName evidence="1">Uncharacterized protein</fullName>
    </submittedName>
</protein>
<accession>A0A1H3I4C3</accession>
<dbReference type="Proteomes" id="UP000198935">
    <property type="component" value="Unassembled WGS sequence"/>
</dbReference>
<evidence type="ECO:0000313" key="2">
    <source>
        <dbReference type="Proteomes" id="UP000198935"/>
    </source>
</evidence>
<evidence type="ECO:0000313" key="1">
    <source>
        <dbReference type="EMBL" id="SDY22019.1"/>
    </source>
</evidence>
<reference evidence="2" key="1">
    <citation type="submission" date="2016-10" db="EMBL/GenBank/DDBJ databases">
        <authorList>
            <person name="Varghese N."/>
            <person name="Submissions S."/>
        </authorList>
    </citation>
    <scope>NUCLEOTIDE SEQUENCE [LARGE SCALE GENOMIC DNA]</scope>
    <source>
        <strain evidence="2">SP</strain>
    </source>
</reference>
<proteinExistence type="predicted"/>
<dbReference type="AlphaFoldDB" id="A0A1H3I4C3"/>
<organism evidence="1 2">
    <name type="scientific">Evansella caseinilytica</name>
    <dbReference type="NCBI Taxonomy" id="1503961"/>
    <lineage>
        <taxon>Bacteria</taxon>
        <taxon>Bacillati</taxon>
        <taxon>Bacillota</taxon>
        <taxon>Bacilli</taxon>
        <taxon>Bacillales</taxon>
        <taxon>Bacillaceae</taxon>
        <taxon>Evansella</taxon>
    </lineage>
</organism>
<dbReference type="EMBL" id="FNPI01000001">
    <property type="protein sequence ID" value="SDY22019.1"/>
    <property type="molecule type" value="Genomic_DNA"/>
</dbReference>
<dbReference type="STRING" id="1503961.SAMN05421736_101699"/>
<sequence length="56" mass="6418">MKGGIDVTKQYIRHERLLPSSECQVAEKNGFFIISTEQKQLDETTKKGEQKGVHKQ</sequence>